<dbReference type="InterPro" id="IPR003777">
    <property type="entry name" value="XdhC_CoxI"/>
</dbReference>
<dbReference type="RefSeq" id="WP_345310496.1">
    <property type="nucleotide sequence ID" value="NZ_BAABLN010000005.1"/>
</dbReference>
<evidence type="ECO:0000259" key="2">
    <source>
        <dbReference type="Pfam" id="PF13478"/>
    </source>
</evidence>
<gene>
    <name evidence="3" type="primary">xdhC</name>
    <name evidence="3" type="ORF">GCM10025781_05510</name>
</gene>
<dbReference type="SUPFAM" id="SSF51735">
    <property type="entry name" value="NAD(P)-binding Rossmann-fold domains"/>
    <property type="match status" value="1"/>
</dbReference>
<protein>
    <submittedName>
        <fullName evidence="3">Xanthine dehydrogenase accessory protein XdhC</fullName>
    </submittedName>
</protein>
<evidence type="ECO:0000313" key="3">
    <source>
        <dbReference type="EMBL" id="GAA4691383.1"/>
    </source>
</evidence>
<proteinExistence type="predicted"/>
<accession>A0ABP8WKH8</accession>
<name>A0ABP8WKH8_9MICC</name>
<dbReference type="Pfam" id="PF13478">
    <property type="entry name" value="XdhC_C"/>
    <property type="match status" value="1"/>
</dbReference>
<dbReference type="Pfam" id="PF02625">
    <property type="entry name" value="XdhC_CoxI"/>
    <property type="match status" value="1"/>
</dbReference>
<evidence type="ECO:0000313" key="4">
    <source>
        <dbReference type="Proteomes" id="UP001501446"/>
    </source>
</evidence>
<comment type="caution">
    <text evidence="3">The sequence shown here is derived from an EMBL/GenBank/DDBJ whole genome shotgun (WGS) entry which is preliminary data.</text>
</comment>
<dbReference type="InterPro" id="IPR036291">
    <property type="entry name" value="NAD(P)-bd_dom_sf"/>
</dbReference>
<dbReference type="InterPro" id="IPR014308">
    <property type="entry name" value="Xanthine_DH_XdhC"/>
</dbReference>
<evidence type="ECO:0000259" key="1">
    <source>
        <dbReference type="Pfam" id="PF02625"/>
    </source>
</evidence>
<dbReference type="EMBL" id="BAABLN010000005">
    <property type="protein sequence ID" value="GAA4691383.1"/>
    <property type="molecule type" value="Genomic_DNA"/>
</dbReference>
<dbReference type="Proteomes" id="UP001501446">
    <property type="component" value="Unassembled WGS sequence"/>
</dbReference>
<feature type="domain" description="XdhC Rossmann" evidence="2">
    <location>
        <begin position="109"/>
        <end position="258"/>
    </location>
</feature>
<dbReference type="InterPro" id="IPR027051">
    <property type="entry name" value="XdhC_Rossmann_dom"/>
</dbReference>
<dbReference type="PANTHER" id="PTHR30388">
    <property type="entry name" value="ALDEHYDE OXIDOREDUCTASE MOLYBDENUM COFACTOR ASSEMBLY PROTEIN"/>
    <property type="match status" value="1"/>
</dbReference>
<organism evidence="3 4">
    <name type="scientific">Kocuria gwangalliensis</name>
    <dbReference type="NCBI Taxonomy" id="501592"/>
    <lineage>
        <taxon>Bacteria</taxon>
        <taxon>Bacillati</taxon>
        <taxon>Actinomycetota</taxon>
        <taxon>Actinomycetes</taxon>
        <taxon>Micrococcales</taxon>
        <taxon>Micrococcaceae</taxon>
        <taxon>Kocuria</taxon>
    </lineage>
</organism>
<dbReference type="InterPro" id="IPR052698">
    <property type="entry name" value="MoCofactor_Util/Proc"/>
</dbReference>
<feature type="domain" description="XdhC- CoxI" evidence="1">
    <location>
        <begin position="12"/>
        <end position="77"/>
    </location>
</feature>
<keyword evidence="4" id="KW-1185">Reference proteome</keyword>
<reference evidence="4" key="1">
    <citation type="journal article" date="2019" name="Int. J. Syst. Evol. Microbiol.">
        <title>The Global Catalogue of Microorganisms (GCM) 10K type strain sequencing project: providing services to taxonomists for standard genome sequencing and annotation.</title>
        <authorList>
            <consortium name="The Broad Institute Genomics Platform"/>
            <consortium name="The Broad Institute Genome Sequencing Center for Infectious Disease"/>
            <person name="Wu L."/>
            <person name="Ma J."/>
        </authorList>
    </citation>
    <scope>NUCLEOTIDE SEQUENCE [LARGE SCALE GENOMIC DNA]</scope>
    <source>
        <strain evidence="4">JCM 18958</strain>
    </source>
</reference>
<dbReference type="NCBIfam" id="TIGR02964">
    <property type="entry name" value="xanthine_xdhC"/>
    <property type="match status" value="1"/>
</dbReference>
<dbReference type="Gene3D" id="3.40.50.720">
    <property type="entry name" value="NAD(P)-binding Rossmann-like Domain"/>
    <property type="match status" value="1"/>
</dbReference>
<sequence length="277" mass="29553">MDWLDALQHLRGEGTAGVLITVIEVRGHAPREAGAKMVVSESGTWDTVGGGNLEATVIERARAMLAAGSSEPETLTFSLNEHATVKHSRQCCGGVVSVLLEPLRARPTVAIFGVGHVGYELARVLSRFPVTVHLVDSRAEQLNPDRFADVLEGTAQVHLHHSPAPETTLAELPAGAHVLIMSHDHSEDLILCDTALRRGDLGMVGLIGSSAKWSRFRKRLRDEGHDDAAISRISCPIGVPGIPGKEPAAIAVSVAADLLRVFGEVRRTGSGGCSRRR</sequence>
<dbReference type="PANTHER" id="PTHR30388:SF6">
    <property type="entry name" value="XANTHINE DEHYDROGENASE SUBUNIT A-RELATED"/>
    <property type="match status" value="1"/>
</dbReference>